<gene>
    <name evidence="2" type="ORF">PSU93_08165</name>
</gene>
<protein>
    <submittedName>
        <fullName evidence="2">DUF748 domain-containing protein</fullName>
    </submittedName>
</protein>
<dbReference type="PANTHER" id="PTHR30441:SF8">
    <property type="entry name" value="DUF748 DOMAIN-CONTAINING PROTEIN"/>
    <property type="match status" value="1"/>
</dbReference>
<evidence type="ECO:0000313" key="3">
    <source>
        <dbReference type="Proteomes" id="UP001160519"/>
    </source>
</evidence>
<dbReference type="AlphaFoldDB" id="A0AA43Q7B1"/>
<comment type="caution">
    <text evidence="2">The sequence shown here is derived from an EMBL/GenBank/DDBJ whole genome shotgun (WGS) entry which is preliminary data.</text>
</comment>
<dbReference type="PANTHER" id="PTHR30441">
    <property type="entry name" value="DUF748 DOMAIN-CONTAINING PROTEIN"/>
    <property type="match status" value="1"/>
</dbReference>
<keyword evidence="1" id="KW-0472">Membrane</keyword>
<dbReference type="InterPro" id="IPR052894">
    <property type="entry name" value="AsmA-related"/>
</dbReference>
<dbReference type="GO" id="GO:0090313">
    <property type="term" value="P:regulation of protein targeting to membrane"/>
    <property type="evidence" value="ECO:0007669"/>
    <property type="project" value="TreeGrafter"/>
</dbReference>
<dbReference type="GO" id="GO:0005886">
    <property type="term" value="C:plasma membrane"/>
    <property type="evidence" value="ECO:0007669"/>
    <property type="project" value="TreeGrafter"/>
</dbReference>
<keyword evidence="3" id="KW-1185">Reference proteome</keyword>
<evidence type="ECO:0000313" key="2">
    <source>
        <dbReference type="EMBL" id="MDI1231106.1"/>
    </source>
</evidence>
<accession>A0AA43Q7B1</accession>
<keyword evidence="1" id="KW-0812">Transmembrane</keyword>
<name>A0AA43Q7B1_9GAMM</name>
<reference evidence="2" key="1">
    <citation type="submission" date="2023-01" db="EMBL/GenBank/DDBJ databases">
        <title>Biogeochemical cycle of methane in antarctic sediments.</title>
        <authorList>
            <person name="Roldan D.M."/>
            <person name="Menes R.J."/>
        </authorList>
    </citation>
    <scope>NUCLEOTIDE SEQUENCE [LARGE SCALE GENOMIC DNA]</scope>
    <source>
        <strain evidence="2">K-2018 MAG008</strain>
    </source>
</reference>
<dbReference type="EMBL" id="JAQSDF010000021">
    <property type="protein sequence ID" value="MDI1231106.1"/>
    <property type="molecule type" value="Genomic_DNA"/>
</dbReference>
<dbReference type="Proteomes" id="UP001160519">
    <property type="component" value="Unassembled WGS sequence"/>
</dbReference>
<dbReference type="InterPro" id="IPR008023">
    <property type="entry name" value="DUF748"/>
</dbReference>
<organism evidence="2 3">
    <name type="scientific">Candidatus Methylobacter titanis</name>
    <dbReference type="NCBI Taxonomy" id="3053457"/>
    <lineage>
        <taxon>Bacteria</taxon>
        <taxon>Pseudomonadati</taxon>
        <taxon>Pseudomonadota</taxon>
        <taxon>Gammaproteobacteria</taxon>
        <taxon>Methylococcales</taxon>
        <taxon>Methylococcaceae</taxon>
        <taxon>Methylobacter</taxon>
    </lineage>
</organism>
<sequence>MQIRHIASKVKIAIFIIASLAAIYAGLGFYGLPMLLKSKLPTFIQQETGRQASVATVQFDPFSLQLSLHGFELQEPNGQLFVGFDDFFVKINARQSLKQQALVIDEMLLSKPDVRVAKDKNGAFNFKDLLKDNNESQQQNAKVFPVNIVKLSIVEGKLDWEDAQLKSPIKETVYPIKLDIENFSTQPDKPAGLGLSLTIKSGGKLDWQGSVSFSPLSSSGHIKLDNMQLPRIRALALQELVQLDLQGYELFEADYKTDYIKGKFNLNLTQGKFELRDMQISENAQQQTRLGIPQIAVSGIDFNLEKQILAIESVLAKNTRFNARLKADADAQVSVDAQPQTLFNIPQVAVSGIHLNLEKQALAIESVLAKDADFKAWLNADGVINYQTLLPVSDKAAETTVIESEQTPWDIKINDIALNNFGLTFEDQTLKKPVTMTAKPIDFKLDNFSNKAGASLPFQLSLRLNETGSIKLDGNTVIEPLTAQIAVAVNGIGLEKFQAYVDKYARLDVIDGTLALDGKVLVANSAEDKLAVKFTGNSQIARLLTRDQLKNKDFVKWENLALNGIDVDFPANRYSAETLVLNKPYARVIIKKDKTVNFGDIMIADKSKPKVAVKIAKNKETEAQKPKFKLGKIQIIDGSSDFADLSLILPFAAPIKSLNGGASGISSEQKSIIKVDLKGNTYDLSPVDIKGEISPYLGDYNVTVNFIGMPMPLISPYMVQFAGYKVEKGKISLGLNYKVENKVLTASNSILIDQFELGEKVENPNAVSLPLELAVALMKDSDGKIKIDVPISGSLEDPQFSISHIIVDALMNSISKVITSPFRALASLIGSEADLSTISFTAGEATLNKSEISKLDALAKALTARPVLKLEIKGAAFQKQDWPAVSDDALYDQLKRIKAAEMNKQGGRKIRAEHVVISDQDYRRLMEQLFIEKFPLMVEKPLLGRSRLIGSQADTTTDEFYAVAKQKLSAIIKPEPQRLEGLAAERARAIASYIVQQGGITHERVFILNTVIDPKREDDGIVSMLSIKAD</sequence>
<feature type="transmembrane region" description="Helical" evidence="1">
    <location>
        <begin position="12"/>
        <end position="36"/>
    </location>
</feature>
<proteinExistence type="predicted"/>
<dbReference type="Pfam" id="PF05359">
    <property type="entry name" value="DUF748"/>
    <property type="match status" value="1"/>
</dbReference>
<keyword evidence="1" id="KW-1133">Transmembrane helix</keyword>
<evidence type="ECO:0000256" key="1">
    <source>
        <dbReference type="SAM" id="Phobius"/>
    </source>
</evidence>